<comment type="caution">
    <text evidence="5">The sequence shown here is derived from an EMBL/GenBank/DDBJ whole genome shotgun (WGS) entry which is preliminary data.</text>
</comment>
<dbReference type="Pfam" id="PF20146">
    <property type="entry name" value="NRF"/>
    <property type="match status" value="1"/>
</dbReference>
<evidence type="ECO:0000256" key="2">
    <source>
        <dbReference type="SAM" id="SignalP"/>
    </source>
</evidence>
<keyword evidence="2" id="KW-0732">Signal</keyword>
<reference evidence="5 6" key="1">
    <citation type="submission" date="2023-10" db="EMBL/GenBank/DDBJ databases">
        <title>Genomes of two closely related lineages of the louse Polyplax serrata with different host specificities.</title>
        <authorList>
            <person name="Martinu J."/>
            <person name="Tarabai H."/>
            <person name="Stefka J."/>
            <person name="Hypsa V."/>
        </authorList>
    </citation>
    <scope>NUCLEOTIDE SEQUENCE [LARGE SCALE GENOMIC DNA]</scope>
    <source>
        <strain evidence="5">HR10_N</strain>
    </source>
</reference>
<feature type="domain" description="Acyltransferase 3" evidence="3">
    <location>
        <begin position="266"/>
        <end position="648"/>
    </location>
</feature>
<keyword evidence="1" id="KW-0472">Membrane</keyword>
<protein>
    <recommendedName>
        <fullName evidence="7">Acyltransferase 3 domain-containing protein</fullName>
    </recommendedName>
</protein>
<evidence type="ECO:0000313" key="6">
    <source>
        <dbReference type="Proteomes" id="UP001372834"/>
    </source>
</evidence>
<evidence type="ECO:0000259" key="3">
    <source>
        <dbReference type="Pfam" id="PF01757"/>
    </source>
</evidence>
<feature type="domain" description="Nose resistant-to-fluoxetine protein N-terminal" evidence="4">
    <location>
        <begin position="11"/>
        <end position="93"/>
    </location>
</feature>
<keyword evidence="1" id="KW-0812">Transmembrane</keyword>
<feature type="transmembrane region" description="Helical" evidence="1">
    <location>
        <begin position="435"/>
        <end position="451"/>
    </location>
</feature>
<evidence type="ECO:0000256" key="1">
    <source>
        <dbReference type="SAM" id="Phobius"/>
    </source>
</evidence>
<feature type="signal peptide" evidence="2">
    <location>
        <begin position="1"/>
        <end position="17"/>
    </location>
</feature>
<feature type="chain" id="PRO_5042877125" description="Acyltransferase 3 domain-containing protein" evidence="2">
    <location>
        <begin position="18"/>
        <end position="670"/>
    </location>
</feature>
<organism evidence="5 6">
    <name type="scientific">Polyplax serrata</name>
    <name type="common">Common mouse louse</name>
    <dbReference type="NCBI Taxonomy" id="468196"/>
    <lineage>
        <taxon>Eukaryota</taxon>
        <taxon>Metazoa</taxon>
        <taxon>Ecdysozoa</taxon>
        <taxon>Arthropoda</taxon>
        <taxon>Hexapoda</taxon>
        <taxon>Insecta</taxon>
        <taxon>Pterygota</taxon>
        <taxon>Neoptera</taxon>
        <taxon>Paraneoptera</taxon>
        <taxon>Psocodea</taxon>
        <taxon>Troctomorpha</taxon>
        <taxon>Phthiraptera</taxon>
        <taxon>Anoplura</taxon>
        <taxon>Polyplacidae</taxon>
        <taxon>Polyplax</taxon>
    </lineage>
</organism>
<dbReference type="InterPro" id="IPR002656">
    <property type="entry name" value="Acyl_transf_3_dom"/>
</dbReference>
<gene>
    <name evidence="5" type="ORF">RUM43_013844</name>
</gene>
<evidence type="ECO:0000313" key="5">
    <source>
        <dbReference type="EMBL" id="KAK6631780.1"/>
    </source>
</evidence>
<accession>A0AAN8S3P9</accession>
<dbReference type="PANTHER" id="PTHR11161:SF0">
    <property type="entry name" value="O-ACYLTRANSFERASE LIKE PROTEIN"/>
    <property type="match status" value="1"/>
</dbReference>
<feature type="transmembrane region" description="Helical" evidence="1">
    <location>
        <begin position="456"/>
        <end position="476"/>
    </location>
</feature>
<proteinExistence type="predicted"/>
<feature type="transmembrane region" description="Helical" evidence="1">
    <location>
        <begin position="558"/>
        <end position="580"/>
    </location>
</feature>
<feature type="transmembrane region" description="Helical" evidence="1">
    <location>
        <begin position="122"/>
        <end position="143"/>
    </location>
</feature>
<dbReference type="InterPro" id="IPR052728">
    <property type="entry name" value="O2_lipid_transport_reg"/>
</dbReference>
<dbReference type="AlphaFoldDB" id="A0AAN8S3P9"/>
<dbReference type="InterPro" id="IPR006621">
    <property type="entry name" value="Nose-resist-to-fluoxetine_N"/>
</dbReference>
<feature type="transmembrane region" description="Helical" evidence="1">
    <location>
        <begin position="630"/>
        <end position="659"/>
    </location>
</feature>
<dbReference type="EMBL" id="JAWJWE010000008">
    <property type="protein sequence ID" value="KAK6631780.1"/>
    <property type="molecule type" value="Genomic_DNA"/>
</dbReference>
<evidence type="ECO:0000259" key="4">
    <source>
        <dbReference type="Pfam" id="PF20146"/>
    </source>
</evidence>
<feature type="transmembrane region" description="Helical" evidence="1">
    <location>
        <begin position="601"/>
        <end position="618"/>
    </location>
</feature>
<evidence type="ECO:0008006" key="7">
    <source>
        <dbReference type="Google" id="ProtNLM"/>
    </source>
</evidence>
<feature type="transmembrane region" description="Helical" evidence="1">
    <location>
        <begin position="496"/>
        <end position="514"/>
    </location>
</feature>
<dbReference type="Pfam" id="PF01757">
    <property type="entry name" value="Acyl_transf_3"/>
    <property type="match status" value="1"/>
</dbReference>
<sequence>MLVTLVLVNMLLDATGSYSFTFLFGNDYWLGSQTACLDFTYSRNLNDSPPFPVAFYTAKYHISLNISSHRPVRVITMGICLPAECPETDLKLILNDLSTSATSLKAFRMVPNKDYNFYLEPVGIILVIITFFGILLVVIGTWIDVGDEKKHREEFSQGQRNKEIVQNKTSLKVSTIEKIRFYVNHHVEVVTQRVKSITIRRNHKGSELGLAESTNSINSSTSSASVSSFDSTEKKLGIWTEILICFSFKRNFQKICNTKTADSLACVHGLRVFSLLWVIAGHTCMITMPFVDNKSFRAIVERDFLFQSISNGAFSVDTFFFISGLLISYVFYKSEIEKNSQKEESVQVHAKNSMLKFVGGVTYRLIRLTPPYGVVLILTYLTGRWFYFNSVFDPPVGDHLTCQQFWWRNLLYINTLFPVDQMCMIWSWYLADDTQFYFLGLILLLLSSRYVKGTTILTGIFVVSSWITTIVITLHTQHKPSIEEPLGLFDQLYDKPWTRLGPYIVGMGAGIYLAKINCKATYHKGLVIFFWVISMLTTFVLVHGLYSELGQIESAAYVALSHTAWALAISWVIIACVTGYGGPVNSILSSKMFAPLSRLTYCAYLVHPLIMLSAIAHMDGPIHLQRDTMVVAIFGYFFVSYLASAVLTIIFEAPAVSLLNKFHPLKKKVK</sequence>
<dbReference type="Proteomes" id="UP001372834">
    <property type="component" value="Unassembled WGS sequence"/>
</dbReference>
<name>A0AAN8S3P9_POLSC</name>
<feature type="transmembrane region" description="Helical" evidence="1">
    <location>
        <begin position="272"/>
        <end position="291"/>
    </location>
</feature>
<dbReference type="GO" id="GO:0016747">
    <property type="term" value="F:acyltransferase activity, transferring groups other than amino-acyl groups"/>
    <property type="evidence" value="ECO:0007669"/>
    <property type="project" value="InterPro"/>
</dbReference>
<dbReference type="PANTHER" id="PTHR11161">
    <property type="entry name" value="O-ACYLTRANSFERASE"/>
    <property type="match status" value="1"/>
</dbReference>
<feature type="transmembrane region" description="Helical" evidence="1">
    <location>
        <begin position="311"/>
        <end position="332"/>
    </location>
</feature>
<keyword evidence="1" id="KW-1133">Transmembrane helix</keyword>
<feature type="transmembrane region" description="Helical" evidence="1">
    <location>
        <begin position="526"/>
        <end position="546"/>
    </location>
</feature>